<dbReference type="Proteomes" id="UP000608522">
    <property type="component" value="Unassembled WGS sequence"/>
</dbReference>
<protein>
    <submittedName>
        <fullName evidence="2">Uncharacterized protein</fullName>
    </submittedName>
</protein>
<dbReference type="EMBL" id="BNED01000005">
    <property type="protein sequence ID" value="GHI76608.1"/>
    <property type="molecule type" value="Genomic_DNA"/>
</dbReference>
<evidence type="ECO:0000313" key="2">
    <source>
        <dbReference type="EMBL" id="GHI76608.1"/>
    </source>
</evidence>
<comment type="caution">
    <text evidence="2">The sequence shown here is derived from an EMBL/GenBank/DDBJ whole genome shotgun (WGS) entry which is preliminary data.</text>
</comment>
<proteinExistence type="predicted"/>
<accession>A0ABQ3T886</accession>
<sequence>MIGMCVALMRDLRRDPLIIQDERGEEAVAVAVAAGDEEYGGAFEIRIGPSGGPEADAAQRSSAPSPPDGPR</sequence>
<gene>
    <name evidence="2" type="ORF">Sspor_21690</name>
</gene>
<feature type="region of interest" description="Disordered" evidence="1">
    <location>
        <begin position="45"/>
        <end position="71"/>
    </location>
</feature>
<evidence type="ECO:0000256" key="1">
    <source>
        <dbReference type="SAM" id="MobiDB-lite"/>
    </source>
</evidence>
<evidence type="ECO:0000313" key="3">
    <source>
        <dbReference type="Proteomes" id="UP000608522"/>
    </source>
</evidence>
<organism evidence="2 3">
    <name type="scientific">Streptomyces spororaveus</name>
    <dbReference type="NCBI Taxonomy" id="284039"/>
    <lineage>
        <taxon>Bacteria</taxon>
        <taxon>Bacillati</taxon>
        <taxon>Actinomycetota</taxon>
        <taxon>Actinomycetes</taxon>
        <taxon>Kitasatosporales</taxon>
        <taxon>Streptomycetaceae</taxon>
        <taxon>Streptomyces</taxon>
    </lineage>
</organism>
<keyword evidence="3" id="KW-1185">Reference proteome</keyword>
<name>A0ABQ3T886_9ACTN</name>
<reference evidence="3" key="1">
    <citation type="submission" date="2023-07" db="EMBL/GenBank/DDBJ databases">
        <title>Whole genome shotgun sequence of Streptomyces spororaveus NBRC 15456.</title>
        <authorList>
            <person name="Komaki H."/>
            <person name="Tamura T."/>
        </authorList>
    </citation>
    <scope>NUCLEOTIDE SEQUENCE [LARGE SCALE GENOMIC DNA]</scope>
    <source>
        <strain evidence="3">NBRC 15456</strain>
    </source>
</reference>